<proteinExistence type="predicted"/>
<name>A0AAN5AKD9_9BACT</name>
<protein>
    <submittedName>
        <fullName evidence="1">Uncharacterized protein</fullName>
    </submittedName>
</protein>
<reference evidence="1 2" key="1">
    <citation type="submission" date="2021-12" db="EMBL/GenBank/DDBJ databases">
        <title>Genome sequencing of bacteria with rrn-lacking chromosome and rrn-plasmid.</title>
        <authorList>
            <person name="Anda M."/>
            <person name="Iwasaki W."/>
        </authorList>
    </citation>
    <scope>NUCLEOTIDE SEQUENCE [LARGE SCALE GENOMIC DNA]</scope>
    <source>
        <strain evidence="1 2">NBRC 15940</strain>
    </source>
</reference>
<dbReference type="EMBL" id="BQKE01000002">
    <property type="protein sequence ID" value="GJM62755.1"/>
    <property type="molecule type" value="Genomic_DNA"/>
</dbReference>
<accession>A0AAN5AKD9</accession>
<evidence type="ECO:0000313" key="2">
    <source>
        <dbReference type="Proteomes" id="UP001310022"/>
    </source>
</evidence>
<keyword evidence="2" id="KW-1185">Reference proteome</keyword>
<dbReference type="AlphaFoldDB" id="A0AAN5AKD9"/>
<gene>
    <name evidence="1" type="ORF">PEDI_33070</name>
</gene>
<sequence length="34" mass="4052">MQKDLIYFSLSGEGYNNKLSEIRFINKNELFILI</sequence>
<dbReference type="Proteomes" id="UP001310022">
    <property type="component" value="Unassembled WGS sequence"/>
</dbReference>
<organism evidence="1 2">
    <name type="scientific">Persicobacter diffluens</name>
    <dbReference type="NCBI Taxonomy" id="981"/>
    <lineage>
        <taxon>Bacteria</taxon>
        <taxon>Pseudomonadati</taxon>
        <taxon>Bacteroidota</taxon>
        <taxon>Cytophagia</taxon>
        <taxon>Cytophagales</taxon>
        <taxon>Persicobacteraceae</taxon>
        <taxon>Persicobacter</taxon>
    </lineage>
</organism>
<evidence type="ECO:0000313" key="1">
    <source>
        <dbReference type="EMBL" id="GJM62755.1"/>
    </source>
</evidence>
<comment type="caution">
    <text evidence="1">The sequence shown here is derived from an EMBL/GenBank/DDBJ whole genome shotgun (WGS) entry which is preliminary data.</text>
</comment>